<evidence type="ECO:0000256" key="2">
    <source>
        <dbReference type="ARBA" id="ARBA00008887"/>
    </source>
</evidence>
<dbReference type="InterPro" id="IPR041658">
    <property type="entry name" value="AAA_lid_11"/>
</dbReference>
<evidence type="ECO:0000259" key="18">
    <source>
        <dbReference type="Pfam" id="PF12781"/>
    </source>
</evidence>
<keyword evidence="9 14" id="KW-0175">Coiled coil</keyword>
<dbReference type="FunFam" id="3.40.50.300:FF:000411">
    <property type="entry name" value="dynein heavy chain 17, axonemal"/>
    <property type="match status" value="1"/>
</dbReference>
<dbReference type="GO" id="GO:0045505">
    <property type="term" value="F:dynein intermediate chain binding"/>
    <property type="evidence" value="ECO:0007669"/>
    <property type="project" value="InterPro"/>
</dbReference>
<evidence type="ECO:0000256" key="5">
    <source>
        <dbReference type="ARBA" id="ARBA00022737"/>
    </source>
</evidence>
<feature type="domain" description="Dynein heavy chain AAA module D4" evidence="17">
    <location>
        <begin position="2"/>
        <end position="48"/>
    </location>
</feature>
<evidence type="ECO:0000313" key="21">
    <source>
        <dbReference type="EMBL" id="GFO38898.1"/>
    </source>
</evidence>
<dbReference type="AlphaFoldDB" id="A0AAV4D457"/>
<dbReference type="GO" id="GO:0031514">
    <property type="term" value="C:motile cilium"/>
    <property type="evidence" value="ECO:0007669"/>
    <property type="project" value="UniProtKB-ARBA"/>
</dbReference>
<accession>A0AAV4D457</accession>
<keyword evidence="3" id="KW-0963">Cytoplasm</keyword>
<dbReference type="Gene3D" id="6.10.140.1060">
    <property type="match status" value="1"/>
</dbReference>
<dbReference type="FunFam" id="1.10.8.1220:FF:000001">
    <property type="entry name" value="Dynein axonemal heavy chain 5"/>
    <property type="match status" value="1"/>
</dbReference>
<dbReference type="Pfam" id="PF12781">
    <property type="entry name" value="AAA_9"/>
    <property type="match status" value="1"/>
</dbReference>
<gene>
    <name evidence="21" type="ORF">PoB_006540300</name>
</gene>
<dbReference type="PANTHER" id="PTHR22878:SF63">
    <property type="entry name" value="DYNEIN AXONEMAL HEAVY CHAIN 10"/>
    <property type="match status" value="1"/>
</dbReference>
<dbReference type="InterPro" id="IPR027417">
    <property type="entry name" value="P-loop_NTPase"/>
</dbReference>
<dbReference type="Pfam" id="PF12777">
    <property type="entry name" value="MT"/>
    <property type="match status" value="1"/>
</dbReference>
<evidence type="ECO:0000256" key="13">
    <source>
        <dbReference type="ARBA" id="ARBA00023273"/>
    </source>
</evidence>
<feature type="domain" description="Dynein heavy chain C-terminal" evidence="20">
    <location>
        <begin position="1145"/>
        <end position="1275"/>
    </location>
</feature>
<evidence type="ECO:0000256" key="8">
    <source>
        <dbReference type="ARBA" id="ARBA00023017"/>
    </source>
</evidence>
<feature type="coiled-coil region" evidence="14">
    <location>
        <begin position="277"/>
        <end position="332"/>
    </location>
</feature>
<evidence type="ECO:0000256" key="4">
    <source>
        <dbReference type="ARBA" id="ARBA00022701"/>
    </source>
</evidence>
<dbReference type="InterPro" id="IPR035706">
    <property type="entry name" value="AAA_9"/>
</dbReference>
<keyword evidence="22" id="KW-1185">Reference proteome</keyword>
<keyword evidence="11" id="KW-0505">Motor protein</keyword>
<keyword evidence="12" id="KW-0206">Cytoskeleton</keyword>
<feature type="domain" description="Dynein heavy chain AAA lid" evidence="19">
    <location>
        <begin position="1042"/>
        <end position="1095"/>
    </location>
</feature>
<dbReference type="GO" id="GO:0008569">
    <property type="term" value="F:minus-end-directed microtubule motor activity"/>
    <property type="evidence" value="ECO:0007669"/>
    <property type="project" value="InterPro"/>
</dbReference>
<dbReference type="InterPro" id="IPR042219">
    <property type="entry name" value="AAA_lid_11_sf"/>
</dbReference>
<comment type="similarity">
    <text evidence="2">Belongs to the dynein heavy chain family.</text>
</comment>
<keyword evidence="13" id="KW-0966">Cell projection</keyword>
<name>A0AAV4D457_9GAST</name>
<evidence type="ECO:0000259" key="17">
    <source>
        <dbReference type="Pfam" id="PF12780"/>
    </source>
</evidence>
<evidence type="ECO:0000256" key="3">
    <source>
        <dbReference type="ARBA" id="ARBA00022490"/>
    </source>
</evidence>
<feature type="coiled-coil region" evidence="14">
    <location>
        <begin position="53"/>
        <end position="124"/>
    </location>
</feature>
<dbReference type="FunFam" id="1.20.920.20:FF:000003">
    <property type="entry name" value="Dynein axonemal heavy chain 17"/>
    <property type="match status" value="1"/>
</dbReference>
<dbReference type="GO" id="GO:0051959">
    <property type="term" value="F:dynein light intermediate chain binding"/>
    <property type="evidence" value="ECO:0007669"/>
    <property type="project" value="InterPro"/>
</dbReference>
<dbReference type="Gene3D" id="3.40.50.300">
    <property type="entry name" value="P-loop containing nucleotide triphosphate hydrolases"/>
    <property type="match status" value="2"/>
</dbReference>
<evidence type="ECO:0000313" key="22">
    <source>
        <dbReference type="Proteomes" id="UP000735302"/>
    </source>
</evidence>
<evidence type="ECO:0000259" key="19">
    <source>
        <dbReference type="Pfam" id="PF18198"/>
    </source>
</evidence>
<dbReference type="GO" id="GO:0007018">
    <property type="term" value="P:microtubule-based movement"/>
    <property type="evidence" value="ECO:0007669"/>
    <property type="project" value="InterPro"/>
</dbReference>
<evidence type="ECO:0000259" key="16">
    <source>
        <dbReference type="Pfam" id="PF12777"/>
    </source>
</evidence>
<protein>
    <submittedName>
        <fullName evidence="21">Dynein heavy chain 9, axonemal</fullName>
    </submittedName>
</protein>
<evidence type="ECO:0000256" key="14">
    <source>
        <dbReference type="SAM" id="Coils"/>
    </source>
</evidence>
<keyword evidence="6" id="KW-0547">Nucleotide-binding</keyword>
<dbReference type="InterPro" id="IPR041228">
    <property type="entry name" value="Dynein_C"/>
</dbReference>
<keyword evidence="8" id="KW-0243">Dynein</keyword>
<keyword evidence="5" id="KW-0677">Repeat</keyword>
<keyword evidence="7" id="KW-0067">ATP-binding</keyword>
<comment type="caution">
    <text evidence="21">The sequence shown here is derived from an EMBL/GenBank/DDBJ whole genome shotgun (WGS) entry which is preliminary data.</text>
</comment>
<feature type="domain" description="Dynein heavy chain ATP-binding dynein motor region" evidence="18">
    <location>
        <begin position="432"/>
        <end position="649"/>
    </location>
</feature>
<sequence length="1276" mass="143968">MRSSVAQFMAYVHMSVNEASISYLRNEHRYNYTTPKSFLEQIVLYQNLLAAKNEELQASIVRLENGLEKLRSTATQVDDLKSKLASQEVELAAKNAEANELITVVSAETRKVMAEKAIADVEEEKVGQITVEVAAKAADCSRDLAKAEPALTAAKEALNTLNKGNLTELKSFGSPPAAVTNVTAAVMVLMATTGNVPKDRSWKAAKATIMAKVDDFLNNLINYDKDNIPLACQTAVKPYLNDPEFDPNFIRAKSNAAAGLCSWVINIMRYYEVFCEVEPKRIALKKANEELQSAQNKLAAIKAKVNALEATLSECQDELNKAVSTKQKCQEEADSTAATIELANRLVGGLASENVRWAQAIRNFHQNAQTLPGDVLITTAYISYVGSFKKVYRVDLLENKWVPYLKKLAFPIPVTENLDPLSMLVDSAQIASWSNEGLPADRMSAENATILTNCERWPLMIDPQLQGYKWIKTRYGNKLKIVRLGAPNYLEHIERAVETGEVLLMENIGESVDAVLDHLLGRNTIKKGRALKIGDKEINYNKNFRLILQTKLANPHYKPEMQAQTTLINFTVTRDGLEDQLLGAVVSKERPDLEKLKSDLTRQQNEFKIVLKGLEDNLLARLSTAEGNFLGDYALVENLETTKRTAADIEAKSAEAKIAEIEINLARENYRPVSARASLLYFIMNDLFKIHPMYQFSLKAFSVVFDKAIDRAEPAETEEERVVNLIDCLTYSTYLYTTRGLFERDKLIFGTLMTFQILSHMKEIDLEALDFLLRYPATSDTASPVDFLNDLGWGGIKALSDHENFKNLDKDVIGSAKRWKKFVEGESPEKEKFPQEWKNKSLIEKLCMMRCLRPDRMSNAITLFIEETMGHKYVENRSVEFGKSFEESGPATPVFFILSPGVDPLKDVEKLGKKLGYTTAKENLHNISLGQGQEVIAEKAIDLAAKKGHWVVLQNVHLVSKWLPNLEKKLEQYSEESHLNYRLFISAEPAPSREYHIMPQSILESSIKITNEPPTGMFANLHKALDNFNQDTLEMCSKEIEFKAVLFALCYFHAVVCERRKFGAQGWNRVYPFNVGDLTISVNVLYNYLEANNKIDAELFLAPGFPVPPNSDYDAYHQYIDEELPPESPYLYGLHPNAEIEFLTKTSDNLLKIVFEMQPRDASGESGETVSKDDKVKELLDDLVERLPDAFNMEEIMQKVAPDDRTPYVVVAFQECERMNILTTEIRKSLKELELGLKGELTITSDMENLSNSIFLNKVPERWEKKAYPSLFMLAQ</sequence>
<dbReference type="PANTHER" id="PTHR22878">
    <property type="entry name" value="DYNEIN HEAVY CHAIN 6, AXONEMAL-LIKE-RELATED"/>
    <property type="match status" value="1"/>
</dbReference>
<keyword evidence="10" id="KW-0969">Cilium</keyword>
<organism evidence="21 22">
    <name type="scientific">Plakobranchus ocellatus</name>
    <dbReference type="NCBI Taxonomy" id="259542"/>
    <lineage>
        <taxon>Eukaryota</taxon>
        <taxon>Metazoa</taxon>
        <taxon>Spiralia</taxon>
        <taxon>Lophotrochozoa</taxon>
        <taxon>Mollusca</taxon>
        <taxon>Gastropoda</taxon>
        <taxon>Heterobranchia</taxon>
        <taxon>Euthyneura</taxon>
        <taxon>Panpulmonata</taxon>
        <taxon>Sacoglossa</taxon>
        <taxon>Placobranchoidea</taxon>
        <taxon>Plakobranchidae</taxon>
        <taxon>Plakobranchus</taxon>
    </lineage>
</organism>
<feature type="domain" description="Dynein heavy chain region D6 P-loop" evidence="15">
    <location>
        <begin position="890"/>
        <end position="1010"/>
    </location>
</feature>
<evidence type="ECO:0000256" key="7">
    <source>
        <dbReference type="ARBA" id="ARBA00022840"/>
    </source>
</evidence>
<dbReference type="EMBL" id="BLXT01007365">
    <property type="protein sequence ID" value="GFO38898.1"/>
    <property type="molecule type" value="Genomic_DNA"/>
</dbReference>
<proteinExistence type="inferred from homology"/>
<evidence type="ECO:0000256" key="9">
    <source>
        <dbReference type="ARBA" id="ARBA00023054"/>
    </source>
</evidence>
<dbReference type="Gene3D" id="1.10.8.1220">
    <property type="match status" value="1"/>
</dbReference>
<dbReference type="Pfam" id="PF12780">
    <property type="entry name" value="AAA_8"/>
    <property type="match status" value="1"/>
</dbReference>
<dbReference type="GO" id="GO:0005874">
    <property type="term" value="C:microtubule"/>
    <property type="evidence" value="ECO:0007669"/>
    <property type="project" value="UniProtKB-KW"/>
</dbReference>
<keyword evidence="4" id="KW-0493">Microtubule</keyword>
<dbReference type="GO" id="GO:0030286">
    <property type="term" value="C:dynein complex"/>
    <property type="evidence" value="ECO:0007669"/>
    <property type="project" value="UniProtKB-KW"/>
</dbReference>
<evidence type="ECO:0000256" key="10">
    <source>
        <dbReference type="ARBA" id="ARBA00023069"/>
    </source>
</evidence>
<dbReference type="Proteomes" id="UP000735302">
    <property type="component" value="Unassembled WGS sequence"/>
</dbReference>
<dbReference type="Gene3D" id="1.20.1270.280">
    <property type="match status" value="1"/>
</dbReference>
<dbReference type="InterPro" id="IPR024317">
    <property type="entry name" value="Dynein_heavy_chain_D4_dom"/>
</dbReference>
<evidence type="ECO:0000259" key="20">
    <source>
        <dbReference type="Pfam" id="PF18199"/>
    </source>
</evidence>
<dbReference type="InterPro" id="IPR026983">
    <property type="entry name" value="DHC"/>
</dbReference>
<feature type="non-terminal residue" evidence="21">
    <location>
        <position position="1276"/>
    </location>
</feature>
<evidence type="ECO:0000256" key="11">
    <source>
        <dbReference type="ARBA" id="ARBA00023175"/>
    </source>
</evidence>
<dbReference type="Gene3D" id="1.20.920.20">
    <property type="match status" value="1"/>
</dbReference>
<dbReference type="Gene3D" id="1.10.8.720">
    <property type="entry name" value="Region D6 of dynein motor"/>
    <property type="match status" value="1"/>
</dbReference>
<dbReference type="GO" id="GO:0005930">
    <property type="term" value="C:axoneme"/>
    <property type="evidence" value="ECO:0007669"/>
    <property type="project" value="UniProtKB-SubCell"/>
</dbReference>
<evidence type="ECO:0000256" key="12">
    <source>
        <dbReference type="ARBA" id="ARBA00023212"/>
    </source>
</evidence>
<evidence type="ECO:0000259" key="15">
    <source>
        <dbReference type="Pfam" id="PF03028"/>
    </source>
</evidence>
<dbReference type="FunFam" id="3.40.50.300:FF:000049">
    <property type="entry name" value="Dynein, axonemal, heavy chain 5"/>
    <property type="match status" value="1"/>
</dbReference>
<dbReference type="Pfam" id="PF18199">
    <property type="entry name" value="Dynein_C"/>
    <property type="match status" value="1"/>
</dbReference>
<dbReference type="InterPro" id="IPR024743">
    <property type="entry name" value="Dynein_HC_stalk"/>
</dbReference>
<evidence type="ECO:0000256" key="1">
    <source>
        <dbReference type="ARBA" id="ARBA00004430"/>
    </source>
</evidence>
<feature type="domain" description="Dynein heavy chain coiled coil stalk" evidence="16">
    <location>
        <begin position="62"/>
        <end position="405"/>
    </location>
</feature>
<evidence type="ECO:0000256" key="6">
    <source>
        <dbReference type="ARBA" id="ARBA00022741"/>
    </source>
</evidence>
<comment type="subcellular location">
    <subcellularLocation>
        <location evidence="1">Cytoplasm</location>
        <location evidence="1">Cytoskeleton</location>
        <location evidence="1">Cilium axoneme</location>
    </subcellularLocation>
</comment>
<dbReference type="GO" id="GO:0005524">
    <property type="term" value="F:ATP binding"/>
    <property type="evidence" value="ECO:0007669"/>
    <property type="project" value="UniProtKB-KW"/>
</dbReference>
<dbReference type="FunFam" id="1.20.1270.280:FF:000003">
    <property type="entry name" value="Dynein axonemal heavy chain 17"/>
    <property type="match status" value="1"/>
</dbReference>
<dbReference type="Pfam" id="PF18198">
    <property type="entry name" value="AAA_lid_11"/>
    <property type="match status" value="1"/>
</dbReference>
<dbReference type="Pfam" id="PF03028">
    <property type="entry name" value="Dynein_heavy"/>
    <property type="match status" value="1"/>
</dbReference>
<reference evidence="21 22" key="1">
    <citation type="journal article" date="2021" name="Elife">
        <title>Chloroplast acquisition without the gene transfer in kleptoplastic sea slugs, Plakobranchus ocellatus.</title>
        <authorList>
            <person name="Maeda T."/>
            <person name="Takahashi S."/>
            <person name="Yoshida T."/>
            <person name="Shimamura S."/>
            <person name="Takaki Y."/>
            <person name="Nagai Y."/>
            <person name="Toyoda A."/>
            <person name="Suzuki Y."/>
            <person name="Arimoto A."/>
            <person name="Ishii H."/>
            <person name="Satoh N."/>
            <person name="Nishiyama T."/>
            <person name="Hasebe M."/>
            <person name="Maruyama T."/>
            <person name="Minagawa J."/>
            <person name="Obokata J."/>
            <person name="Shigenobu S."/>
        </authorList>
    </citation>
    <scope>NUCLEOTIDE SEQUENCE [LARGE SCALE GENOMIC DNA]</scope>
</reference>
<feature type="coiled-coil region" evidence="14">
    <location>
        <begin position="644"/>
        <end position="671"/>
    </location>
</feature>
<dbReference type="InterPro" id="IPR004273">
    <property type="entry name" value="Dynein_heavy_D6_P-loop"/>
</dbReference>